<dbReference type="PROSITE" id="PS50850">
    <property type="entry name" value="MFS"/>
    <property type="match status" value="1"/>
</dbReference>
<dbReference type="InterPro" id="IPR036259">
    <property type="entry name" value="MFS_trans_sf"/>
</dbReference>
<dbReference type="GO" id="GO:0016020">
    <property type="term" value="C:membrane"/>
    <property type="evidence" value="ECO:0007669"/>
    <property type="project" value="UniProtKB-SubCell"/>
</dbReference>
<evidence type="ECO:0000256" key="8">
    <source>
        <dbReference type="SAM" id="Phobius"/>
    </source>
</evidence>
<feature type="transmembrane region" description="Helical" evidence="8">
    <location>
        <begin position="374"/>
        <end position="397"/>
    </location>
</feature>
<comment type="subcellular location">
    <subcellularLocation>
        <location evidence="1">Membrane</location>
        <topology evidence="1">Multi-pass membrane protein</topology>
    </subcellularLocation>
</comment>
<feature type="transmembrane region" description="Helical" evidence="8">
    <location>
        <begin position="125"/>
        <end position="145"/>
    </location>
</feature>
<feature type="transmembrane region" description="Helical" evidence="8">
    <location>
        <begin position="100"/>
        <end position="119"/>
    </location>
</feature>
<evidence type="ECO:0000256" key="7">
    <source>
        <dbReference type="RuleBase" id="RU003346"/>
    </source>
</evidence>
<dbReference type="Proteomes" id="UP000799767">
    <property type="component" value="Unassembled WGS sequence"/>
</dbReference>
<keyword evidence="4 8" id="KW-0812">Transmembrane</keyword>
<feature type="transmembrane region" description="Helical" evidence="8">
    <location>
        <begin position="20"/>
        <end position="47"/>
    </location>
</feature>
<keyword evidence="3 7" id="KW-0813">Transport</keyword>
<feature type="transmembrane region" description="Helical" evidence="8">
    <location>
        <begin position="404"/>
        <end position="426"/>
    </location>
</feature>
<gene>
    <name evidence="10" type="ORF">BDY17DRAFT_313241</name>
</gene>
<keyword evidence="11" id="KW-1185">Reference proteome</keyword>
<dbReference type="EMBL" id="MU001641">
    <property type="protein sequence ID" value="KAF2479398.1"/>
    <property type="molecule type" value="Genomic_DNA"/>
</dbReference>
<feature type="transmembrane region" description="Helical" evidence="8">
    <location>
        <begin position="438"/>
        <end position="460"/>
    </location>
</feature>
<dbReference type="SUPFAM" id="SSF103473">
    <property type="entry name" value="MFS general substrate transporter"/>
    <property type="match status" value="1"/>
</dbReference>
<dbReference type="PRINTS" id="PR00171">
    <property type="entry name" value="SUGRTRNSPORT"/>
</dbReference>
<comment type="similarity">
    <text evidence="2 7">Belongs to the major facilitator superfamily. Sugar transporter (TC 2.A.1.1) family.</text>
</comment>
<dbReference type="FunFam" id="1.20.1250.20:FF:000090">
    <property type="entry name" value="MFS sugar transporter, putative"/>
    <property type="match status" value="1"/>
</dbReference>
<dbReference type="GO" id="GO:0005351">
    <property type="term" value="F:carbohydrate:proton symporter activity"/>
    <property type="evidence" value="ECO:0007669"/>
    <property type="project" value="TreeGrafter"/>
</dbReference>
<sequence length="515" mass="55652">MAKNYFFGLRGSKLRAAQLWAVIMPAYLLFGYNQAVAGGLLGLPSWIATFPTIDTTNTTGAKNAQAARIQGTVVAMYTLGCFFGALSCIYLGDRLGRVRLIQLGCLVFVVGAILQAASYELGQLIVGRLVSGIGFGAVTATAPNWQSECAPASHRGAVVIMESLFISGGLAISAWLDLGFSFTTGSVAWRFPLAFPMVFALITTVTVGMLPESPRWLLKKGRVDDAREVLAALDGVELDSPQVQLDIDEISESLAVTGQGRFIDCFKNGELRLFNRTCLACAGQMFQQLTGINALAFYLSTIFHSYLGLNAVQSGIVAASVFTFQTVCSPIGVLTVDRLGRRKLMVISAIGMGSCMAIVAGTTSQGDNKAAEGVAGAMIFLFSMFFPVGFLGLTFLYASEISPLVVRVPITSLSTATAWIFNFMVAEVTPVGFATIGWRYFIVYAAINFFLIAPSVYFFFPETNGRHLEEVDQIFRDSKNIFDPVKVARQLPARALQVDDYSEEVKPGKVDHLES</sequence>
<feature type="transmembrane region" description="Helical" evidence="8">
    <location>
        <begin position="188"/>
        <end position="210"/>
    </location>
</feature>
<proteinExistence type="inferred from homology"/>
<evidence type="ECO:0000313" key="10">
    <source>
        <dbReference type="EMBL" id="KAF2479398.1"/>
    </source>
</evidence>
<dbReference type="InterPro" id="IPR050360">
    <property type="entry name" value="MFS_Sugar_Transporters"/>
</dbReference>
<dbReference type="RefSeq" id="XP_033585968.1">
    <property type="nucleotide sequence ID" value="XM_033735698.1"/>
</dbReference>
<dbReference type="GeneID" id="54476700"/>
<evidence type="ECO:0000259" key="9">
    <source>
        <dbReference type="PROSITE" id="PS50850"/>
    </source>
</evidence>
<protein>
    <submittedName>
        <fullName evidence="10">MFS sugar transporter</fullName>
    </submittedName>
</protein>
<evidence type="ECO:0000256" key="2">
    <source>
        <dbReference type="ARBA" id="ARBA00010992"/>
    </source>
</evidence>
<organism evidence="10 11">
    <name type="scientific">Neohortaea acidophila</name>
    <dbReference type="NCBI Taxonomy" id="245834"/>
    <lineage>
        <taxon>Eukaryota</taxon>
        <taxon>Fungi</taxon>
        <taxon>Dikarya</taxon>
        <taxon>Ascomycota</taxon>
        <taxon>Pezizomycotina</taxon>
        <taxon>Dothideomycetes</taxon>
        <taxon>Dothideomycetidae</taxon>
        <taxon>Mycosphaerellales</taxon>
        <taxon>Teratosphaeriaceae</taxon>
        <taxon>Neohortaea</taxon>
    </lineage>
</organism>
<dbReference type="InterPro" id="IPR003663">
    <property type="entry name" value="Sugar/inositol_transpt"/>
</dbReference>
<keyword evidence="10" id="KW-0762">Sugar transport</keyword>
<keyword evidence="6 8" id="KW-0472">Membrane</keyword>
<accession>A0A6A6PHA6</accession>
<dbReference type="InterPro" id="IPR005829">
    <property type="entry name" value="Sugar_transporter_CS"/>
</dbReference>
<feature type="transmembrane region" description="Helical" evidence="8">
    <location>
        <begin position="67"/>
        <end position="91"/>
    </location>
</feature>
<evidence type="ECO:0000256" key="4">
    <source>
        <dbReference type="ARBA" id="ARBA00022692"/>
    </source>
</evidence>
<feature type="transmembrane region" description="Helical" evidence="8">
    <location>
        <begin position="315"/>
        <end position="337"/>
    </location>
</feature>
<dbReference type="PROSITE" id="PS00216">
    <property type="entry name" value="SUGAR_TRANSPORT_1"/>
    <property type="match status" value="1"/>
</dbReference>
<dbReference type="InterPro" id="IPR005828">
    <property type="entry name" value="MFS_sugar_transport-like"/>
</dbReference>
<feature type="transmembrane region" description="Helical" evidence="8">
    <location>
        <begin position="344"/>
        <end position="362"/>
    </location>
</feature>
<name>A0A6A6PHA6_9PEZI</name>
<evidence type="ECO:0000313" key="11">
    <source>
        <dbReference type="Proteomes" id="UP000799767"/>
    </source>
</evidence>
<feature type="transmembrane region" description="Helical" evidence="8">
    <location>
        <begin position="157"/>
        <end position="176"/>
    </location>
</feature>
<dbReference type="InterPro" id="IPR020846">
    <property type="entry name" value="MFS_dom"/>
</dbReference>
<dbReference type="AlphaFoldDB" id="A0A6A6PHA6"/>
<keyword evidence="5 8" id="KW-1133">Transmembrane helix</keyword>
<evidence type="ECO:0000256" key="6">
    <source>
        <dbReference type="ARBA" id="ARBA00023136"/>
    </source>
</evidence>
<evidence type="ECO:0000256" key="3">
    <source>
        <dbReference type="ARBA" id="ARBA00022448"/>
    </source>
</evidence>
<dbReference type="NCBIfam" id="TIGR00879">
    <property type="entry name" value="SP"/>
    <property type="match status" value="1"/>
</dbReference>
<dbReference type="PANTHER" id="PTHR48022">
    <property type="entry name" value="PLASTIDIC GLUCOSE TRANSPORTER 4"/>
    <property type="match status" value="1"/>
</dbReference>
<dbReference type="OrthoDB" id="6612291at2759"/>
<evidence type="ECO:0000256" key="5">
    <source>
        <dbReference type="ARBA" id="ARBA00022989"/>
    </source>
</evidence>
<dbReference type="PANTHER" id="PTHR48022:SF45">
    <property type="entry name" value="MAJOR FACILITATOR SUPERFAMILY (MFS) PROFILE DOMAIN-CONTAINING PROTEIN-RELATED"/>
    <property type="match status" value="1"/>
</dbReference>
<dbReference type="Gene3D" id="1.20.1250.20">
    <property type="entry name" value="MFS general substrate transporter like domains"/>
    <property type="match status" value="1"/>
</dbReference>
<reference evidence="10" key="1">
    <citation type="journal article" date="2020" name="Stud. Mycol.">
        <title>101 Dothideomycetes genomes: a test case for predicting lifestyles and emergence of pathogens.</title>
        <authorList>
            <person name="Haridas S."/>
            <person name="Albert R."/>
            <person name="Binder M."/>
            <person name="Bloem J."/>
            <person name="Labutti K."/>
            <person name="Salamov A."/>
            <person name="Andreopoulos B."/>
            <person name="Baker S."/>
            <person name="Barry K."/>
            <person name="Bills G."/>
            <person name="Bluhm B."/>
            <person name="Cannon C."/>
            <person name="Castanera R."/>
            <person name="Culley D."/>
            <person name="Daum C."/>
            <person name="Ezra D."/>
            <person name="Gonzalez J."/>
            <person name="Henrissat B."/>
            <person name="Kuo A."/>
            <person name="Liang C."/>
            <person name="Lipzen A."/>
            <person name="Lutzoni F."/>
            <person name="Magnuson J."/>
            <person name="Mondo S."/>
            <person name="Nolan M."/>
            <person name="Ohm R."/>
            <person name="Pangilinan J."/>
            <person name="Park H.-J."/>
            <person name="Ramirez L."/>
            <person name="Alfaro M."/>
            <person name="Sun H."/>
            <person name="Tritt A."/>
            <person name="Yoshinaga Y."/>
            <person name="Zwiers L.-H."/>
            <person name="Turgeon B."/>
            <person name="Goodwin S."/>
            <person name="Spatafora J."/>
            <person name="Crous P."/>
            <person name="Grigoriev I."/>
        </authorList>
    </citation>
    <scope>NUCLEOTIDE SEQUENCE</scope>
    <source>
        <strain evidence="10">CBS 113389</strain>
    </source>
</reference>
<feature type="domain" description="Major facilitator superfamily (MFS) profile" evidence="9">
    <location>
        <begin position="19"/>
        <end position="464"/>
    </location>
</feature>
<evidence type="ECO:0000256" key="1">
    <source>
        <dbReference type="ARBA" id="ARBA00004141"/>
    </source>
</evidence>
<dbReference type="Pfam" id="PF00083">
    <property type="entry name" value="Sugar_tr"/>
    <property type="match status" value="1"/>
</dbReference>